<dbReference type="OrthoDB" id="21573at2759"/>
<evidence type="ECO:0000313" key="5">
    <source>
        <dbReference type="EMBL" id="EME47393.1"/>
    </source>
</evidence>
<keyword evidence="3" id="KW-0648">Protein biosynthesis</keyword>
<dbReference type="InterPro" id="IPR001288">
    <property type="entry name" value="Translation_initiation_fac_3"/>
</dbReference>
<keyword evidence="6" id="KW-1185">Reference proteome</keyword>
<dbReference type="Gene3D" id="3.30.110.10">
    <property type="entry name" value="Translation initiation factor 3 (IF-3), C-terminal domain"/>
    <property type="match status" value="1"/>
</dbReference>
<dbReference type="EMBL" id="KB446536">
    <property type="protein sequence ID" value="EME47393.1"/>
    <property type="molecule type" value="Genomic_DNA"/>
</dbReference>
<organism evidence="5 6">
    <name type="scientific">Dothistroma septosporum (strain NZE10 / CBS 128990)</name>
    <name type="common">Red band needle blight fungus</name>
    <name type="synonym">Mycosphaerella pini</name>
    <dbReference type="NCBI Taxonomy" id="675120"/>
    <lineage>
        <taxon>Eukaryota</taxon>
        <taxon>Fungi</taxon>
        <taxon>Dikarya</taxon>
        <taxon>Ascomycota</taxon>
        <taxon>Pezizomycotina</taxon>
        <taxon>Dothideomycetes</taxon>
        <taxon>Dothideomycetidae</taxon>
        <taxon>Mycosphaerellales</taxon>
        <taxon>Mycosphaerellaceae</taxon>
        <taxon>Dothistroma</taxon>
    </lineage>
</organism>
<dbReference type="STRING" id="675120.N1PWL9"/>
<reference evidence="6" key="1">
    <citation type="journal article" date="2012" name="PLoS Genet.">
        <title>The genomes of the fungal plant pathogens Cladosporium fulvum and Dothistroma septosporum reveal adaptation to different hosts and lifestyles but also signatures of common ancestry.</title>
        <authorList>
            <person name="de Wit P.J.G.M."/>
            <person name="van der Burgt A."/>
            <person name="Oekmen B."/>
            <person name="Stergiopoulos I."/>
            <person name="Abd-Elsalam K.A."/>
            <person name="Aerts A.L."/>
            <person name="Bahkali A.H."/>
            <person name="Beenen H.G."/>
            <person name="Chettri P."/>
            <person name="Cox M.P."/>
            <person name="Datema E."/>
            <person name="de Vries R.P."/>
            <person name="Dhillon B."/>
            <person name="Ganley A.R."/>
            <person name="Griffiths S.A."/>
            <person name="Guo Y."/>
            <person name="Hamelin R.C."/>
            <person name="Henrissat B."/>
            <person name="Kabir M.S."/>
            <person name="Jashni M.K."/>
            <person name="Kema G."/>
            <person name="Klaubauf S."/>
            <person name="Lapidus A."/>
            <person name="Levasseur A."/>
            <person name="Lindquist E."/>
            <person name="Mehrabi R."/>
            <person name="Ohm R.A."/>
            <person name="Owen T.J."/>
            <person name="Salamov A."/>
            <person name="Schwelm A."/>
            <person name="Schijlen E."/>
            <person name="Sun H."/>
            <person name="van den Burg H.A."/>
            <person name="van Ham R.C.H.J."/>
            <person name="Zhang S."/>
            <person name="Goodwin S.B."/>
            <person name="Grigoriev I.V."/>
            <person name="Collemare J."/>
            <person name="Bradshaw R.E."/>
        </authorList>
    </citation>
    <scope>NUCLEOTIDE SEQUENCE [LARGE SCALE GENOMIC DNA]</scope>
    <source>
        <strain evidence="6">NZE10 / CBS 128990</strain>
    </source>
</reference>
<evidence type="ECO:0000256" key="2">
    <source>
        <dbReference type="ARBA" id="ARBA00022540"/>
    </source>
</evidence>
<dbReference type="eggNOG" id="ENOG502QWD8">
    <property type="taxonomic scope" value="Eukaryota"/>
</dbReference>
<dbReference type="GO" id="GO:0005739">
    <property type="term" value="C:mitochondrion"/>
    <property type="evidence" value="ECO:0007669"/>
    <property type="project" value="TreeGrafter"/>
</dbReference>
<feature type="region of interest" description="Disordered" evidence="4">
    <location>
        <begin position="87"/>
        <end position="114"/>
    </location>
</feature>
<dbReference type="SUPFAM" id="SSF55200">
    <property type="entry name" value="Translation initiation factor IF3, C-terminal domain"/>
    <property type="match status" value="1"/>
</dbReference>
<dbReference type="AlphaFoldDB" id="N1PWL9"/>
<proteinExistence type="inferred from homology"/>
<dbReference type="GO" id="GO:0032790">
    <property type="term" value="P:ribosome disassembly"/>
    <property type="evidence" value="ECO:0007669"/>
    <property type="project" value="TreeGrafter"/>
</dbReference>
<sequence length="217" mass="24743">MSCRRSRGVARVLYRVFVLSAVPHPATKQRPSLPRSLPKSQPWSLTTRPFSCTVVRHAKTRAPEQRTHKWDSEITARRIYLVDPTTGRLDGIDPETGEGEPTIHNRRSTMSSVDTKTHRLVQMSPDEPDNHNFIPVCKIVSKKDDYEREKAKKKQAKEQKKVQAISSDKAMKTVELNWAIDKNDLGHRLGKVRGFLEEGRRVEVVLASKKQGRKASK</sequence>
<protein>
    <submittedName>
        <fullName evidence="5">Uncharacterized protein</fullName>
    </submittedName>
</protein>
<dbReference type="GO" id="GO:0043022">
    <property type="term" value="F:ribosome binding"/>
    <property type="evidence" value="ECO:0007669"/>
    <property type="project" value="TreeGrafter"/>
</dbReference>
<dbReference type="GO" id="GO:0003743">
    <property type="term" value="F:translation initiation factor activity"/>
    <property type="evidence" value="ECO:0007669"/>
    <property type="project" value="UniProtKB-KW"/>
</dbReference>
<dbReference type="Proteomes" id="UP000016933">
    <property type="component" value="Unassembled WGS sequence"/>
</dbReference>
<evidence type="ECO:0000256" key="4">
    <source>
        <dbReference type="SAM" id="MobiDB-lite"/>
    </source>
</evidence>
<accession>N1PWL9</accession>
<dbReference type="InterPro" id="IPR036787">
    <property type="entry name" value="T_IF-3_N_sf"/>
</dbReference>
<dbReference type="PANTHER" id="PTHR10938:SF0">
    <property type="entry name" value="TRANSLATION INITIATION FACTOR IF-3, MITOCHONDRIAL"/>
    <property type="match status" value="1"/>
</dbReference>
<name>N1PWL9_DOTSN</name>
<evidence type="ECO:0000256" key="3">
    <source>
        <dbReference type="ARBA" id="ARBA00022917"/>
    </source>
</evidence>
<comment type="similarity">
    <text evidence="1">Belongs to the IF-3 family.</text>
</comment>
<evidence type="ECO:0000313" key="6">
    <source>
        <dbReference type="Proteomes" id="UP000016933"/>
    </source>
</evidence>
<evidence type="ECO:0000256" key="1">
    <source>
        <dbReference type="ARBA" id="ARBA00005439"/>
    </source>
</evidence>
<reference evidence="5 6" key="2">
    <citation type="journal article" date="2012" name="PLoS Pathog.">
        <title>Diverse lifestyles and strategies of plant pathogenesis encoded in the genomes of eighteen Dothideomycetes fungi.</title>
        <authorList>
            <person name="Ohm R.A."/>
            <person name="Feau N."/>
            <person name="Henrissat B."/>
            <person name="Schoch C.L."/>
            <person name="Horwitz B.A."/>
            <person name="Barry K.W."/>
            <person name="Condon B.J."/>
            <person name="Copeland A.C."/>
            <person name="Dhillon B."/>
            <person name="Glaser F."/>
            <person name="Hesse C.N."/>
            <person name="Kosti I."/>
            <person name="LaButti K."/>
            <person name="Lindquist E.A."/>
            <person name="Lucas S."/>
            <person name="Salamov A.A."/>
            <person name="Bradshaw R.E."/>
            <person name="Ciuffetti L."/>
            <person name="Hamelin R.C."/>
            <person name="Kema G.H.J."/>
            <person name="Lawrence C."/>
            <person name="Scott J.A."/>
            <person name="Spatafora J.W."/>
            <person name="Turgeon B.G."/>
            <person name="de Wit P.J.G.M."/>
            <person name="Zhong S."/>
            <person name="Goodwin S.B."/>
            <person name="Grigoriev I.V."/>
        </authorList>
    </citation>
    <scope>NUCLEOTIDE SEQUENCE [LARGE SCALE GENOMIC DNA]</scope>
    <source>
        <strain evidence="6">NZE10 / CBS 128990</strain>
    </source>
</reference>
<gene>
    <name evidence="5" type="ORF">DOTSEDRAFT_69358</name>
</gene>
<feature type="non-terminal residue" evidence="5">
    <location>
        <position position="217"/>
    </location>
</feature>
<dbReference type="OMA" id="GTQTKAM"/>
<dbReference type="InterPro" id="IPR036788">
    <property type="entry name" value="T_IF-3_C_sf"/>
</dbReference>
<dbReference type="HOGENOM" id="CLU_062478_1_0_1"/>
<dbReference type="PANTHER" id="PTHR10938">
    <property type="entry name" value="TRANSLATION INITIATION FACTOR IF-3"/>
    <property type="match status" value="1"/>
</dbReference>
<keyword evidence="2" id="KW-0396">Initiation factor</keyword>
<dbReference type="Gene3D" id="3.10.20.80">
    <property type="entry name" value="Translation initiation factor 3 (IF-3), N-terminal domain"/>
    <property type="match status" value="1"/>
</dbReference>
<dbReference type="GO" id="GO:0070124">
    <property type="term" value="P:mitochondrial translational initiation"/>
    <property type="evidence" value="ECO:0007669"/>
    <property type="project" value="TreeGrafter"/>
</dbReference>